<dbReference type="AlphaFoldDB" id="A0A7C3KF49"/>
<dbReference type="Gene3D" id="3.30.530.20">
    <property type="match status" value="1"/>
</dbReference>
<dbReference type="InterPro" id="IPR023393">
    <property type="entry name" value="START-like_dom_sf"/>
</dbReference>
<dbReference type="PANTHER" id="PTHR34060">
    <property type="entry name" value="POLYKETIDE CYCLASE / DEHYDRASE AND LIPID TRANSPORT PROTEIN"/>
    <property type="match status" value="1"/>
</dbReference>
<accession>A0A7C3KF49</accession>
<dbReference type="InterPro" id="IPR005031">
    <property type="entry name" value="COQ10_START"/>
</dbReference>
<name>A0A7C3KF49_9CYAN</name>
<dbReference type="EMBL" id="DSRU01000215">
    <property type="protein sequence ID" value="HFM98903.1"/>
    <property type="molecule type" value="Genomic_DNA"/>
</dbReference>
<dbReference type="PANTHER" id="PTHR34060:SF2">
    <property type="entry name" value="OS03G0837900 PROTEIN"/>
    <property type="match status" value="1"/>
</dbReference>
<proteinExistence type="predicted"/>
<feature type="domain" description="Coenzyme Q-binding protein COQ10 START" evidence="1">
    <location>
        <begin position="56"/>
        <end position="184"/>
    </location>
</feature>
<dbReference type="Pfam" id="PF03364">
    <property type="entry name" value="Polyketide_cyc"/>
    <property type="match status" value="1"/>
</dbReference>
<comment type="caution">
    <text evidence="2">The sequence shown here is derived from an EMBL/GenBank/DDBJ whole genome shotgun (WGS) entry which is preliminary data.</text>
</comment>
<evidence type="ECO:0000259" key="1">
    <source>
        <dbReference type="Pfam" id="PF03364"/>
    </source>
</evidence>
<dbReference type="SUPFAM" id="SSF55961">
    <property type="entry name" value="Bet v1-like"/>
    <property type="match status" value="1"/>
</dbReference>
<protein>
    <submittedName>
        <fullName evidence="2">Cyclase</fullName>
    </submittedName>
</protein>
<gene>
    <name evidence="2" type="ORF">ENR64_14325</name>
</gene>
<reference evidence="2" key="1">
    <citation type="journal article" date="2020" name="mSystems">
        <title>Genome- and Community-Level Interaction Insights into Carbon Utilization and Element Cycling Functions of Hydrothermarchaeota in Hydrothermal Sediment.</title>
        <authorList>
            <person name="Zhou Z."/>
            <person name="Liu Y."/>
            <person name="Xu W."/>
            <person name="Pan J."/>
            <person name="Luo Z.H."/>
            <person name="Li M."/>
        </authorList>
    </citation>
    <scope>NUCLEOTIDE SEQUENCE [LARGE SCALE GENOMIC DNA]</scope>
    <source>
        <strain evidence="2">SpSt-418</strain>
    </source>
</reference>
<evidence type="ECO:0000313" key="2">
    <source>
        <dbReference type="EMBL" id="HFM98903.1"/>
    </source>
</evidence>
<sequence>MVAVTSSRSLALQSSLHQAKQALPTLLQGEILLTVKPHTAWGAAVTAQMYVPSLCESVWQQITDYPRWVEFLPALSRSQVVPGSVRKTETGKKLWLQQTATKDFWLFSASADVELEVLELPDYQVQFQLRSGNFTDFAASLQLQDLEGGTWLCYSVQATPSIPIPSMFIQQAIQLDLPANLRQLRKVLCR</sequence>
<organism evidence="2">
    <name type="scientific">Oscillatoriales cyanobacterium SpSt-418</name>
    <dbReference type="NCBI Taxonomy" id="2282169"/>
    <lineage>
        <taxon>Bacteria</taxon>
        <taxon>Bacillati</taxon>
        <taxon>Cyanobacteriota</taxon>
        <taxon>Cyanophyceae</taxon>
        <taxon>Oscillatoriophycideae</taxon>
        <taxon>Oscillatoriales</taxon>
    </lineage>
</organism>